<dbReference type="SMART" id="SM00184">
    <property type="entry name" value="RING"/>
    <property type="match status" value="1"/>
</dbReference>
<dbReference type="SUPFAM" id="SSF57850">
    <property type="entry name" value="RING/U-box"/>
    <property type="match status" value="1"/>
</dbReference>
<accession>A0A5B0MP40</accession>
<dbReference type="GO" id="GO:0061630">
    <property type="term" value="F:ubiquitin protein ligase activity"/>
    <property type="evidence" value="ECO:0007669"/>
    <property type="project" value="TreeGrafter"/>
</dbReference>
<proteinExistence type="predicted"/>
<dbReference type="Gene3D" id="3.30.40.10">
    <property type="entry name" value="Zinc/RING finger domain, C3HC4 (zinc finger)"/>
    <property type="match status" value="1"/>
</dbReference>
<name>A0A5B0MP40_PUCGR</name>
<keyword evidence="1" id="KW-0479">Metal-binding</keyword>
<keyword evidence="2" id="KW-0175">Coiled coil</keyword>
<dbReference type="PANTHER" id="PTHR46569">
    <property type="entry name" value="E3 UBIQUITIN-PROTEIN LIGASE TRAIP"/>
    <property type="match status" value="1"/>
</dbReference>
<dbReference type="SMART" id="SM01197">
    <property type="entry name" value="FANCL_C"/>
    <property type="match status" value="1"/>
</dbReference>
<organism evidence="5 6">
    <name type="scientific">Puccinia graminis f. sp. tritici</name>
    <dbReference type="NCBI Taxonomy" id="56615"/>
    <lineage>
        <taxon>Eukaryota</taxon>
        <taxon>Fungi</taxon>
        <taxon>Dikarya</taxon>
        <taxon>Basidiomycota</taxon>
        <taxon>Pucciniomycotina</taxon>
        <taxon>Pucciniomycetes</taxon>
        <taxon>Pucciniales</taxon>
        <taxon>Pucciniaceae</taxon>
        <taxon>Puccinia</taxon>
    </lineage>
</organism>
<dbReference type="GO" id="GO:0031297">
    <property type="term" value="P:replication fork processing"/>
    <property type="evidence" value="ECO:0007669"/>
    <property type="project" value="TreeGrafter"/>
</dbReference>
<dbReference type="GO" id="GO:0005634">
    <property type="term" value="C:nucleus"/>
    <property type="evidence" value="ECO:0007669"/>
    <property type="project" value="TreeGrafter"/>
</dbReference>
<feature type="coiled-coil region" evidence="2">
    <location>
        <begin position="101"/>
        <end position="149"/>
    </location>
</feature>
<evidence type="ECO:0000313" key="5">
    <source>
        <dbReference type="EMBL" id="KAA1078757.1"/>
    </source>
</evidence>
<gene>
    <name evidence="5" type="ORF">PGTUg99_010851</name>
</gene>
<dbReference type="GO" id="GO:0016567">
    <property type="term" value="P:protein ubiquitination"/>
    <property type="evidence" value="ECO:0007669"/>
    <property type="project" value="TreeGrafter"/>
</dbReference>
<reference evidence="5 6" key="1">
    <citation type="submission" date="2019-05" db="EMBL/GenBank/DDBJ databases">
        <title>Emergence of the Ug99 lineage of the wheat stem rust pathogen through somatic hybridization.</title>
        <authorList>
            <person name="Li F."/>
            <person name="Upadhyaya N.M."/>
            <person name="Sperschneider J."/>
            <person name="Matny O."/>
            <person name="Nguyen-Phuc H."/>
            <person name="Mago R."/>
            <person name="Raley C."/>
            <person name="Miller M.E."/>
            <person name="Silverstein K.A.T."/>
            <person name="Henningsen E."/>
            <person name="Hirsch C.D."/>
            <person name="Visser B."/>
            <person name="Pretorius Z.A."/>
            <person name="Steffenson B.J."/>
            <person name="Schwessinger B."/>
            <person name="Dodds P.N."/>
            <person name="Figueroa M."/>
        </authorList>
    </citation>
    <scope>NUCLEOTIDE SEQUENCE [LARGE SCALE GENOMIC DNA]</scope>
    <source>
        <strain evidence="5 6">Ug99</strain>
    </source>
</reference>
<dbReference type="EMBL" id="VDEP01000447">
    <property type="protein sequence ID" value="KAA1078757.1"/>
    <property type="molecule type" value="Genomic_DNA"/>
</dbReference>
<dbReference type="Pfam" id="PF13639">
    <property type="entry name" value="zf-RING_2"/>
    <property type="match status" value="1"/>
</dbReference>
<evidence type="ECO:0000259" key="4">
    <source>
        <dbReference type="PROSITE" id="PS50089"/>
    </source>
</evidence>
<dbReference type="PANTHER" id="PTHR46569:SF1">
    <property type="entry name" value="E3 UBIQUITIN-PROTEIN LIGASE RFWD3-RELATED"/>
    <property type="match status" value="1"/>
</dbReference>
<dbReference type="AlphaFoldDB" id="A0A5B0MP40"/>
<dbReference type="GO" id="GO:0090734">
    <property type="term" value="C:site of DNA damage"/>
    <property type="evidence" value="ECO:0007669"/>
    <property type="project" value="TreeGrafter"/>
</dbReference>
<feature type="region of interest" description="Disordered" evidence="3">
    <location>
        <begin position="338"/>
        <end position="362"/>
    </location>
</feature>
<feature type="region of interest" description="Disordered" evidence="3">
    <location>
        <begin position="302"/>
        <end position="325"/>
    </location>
</feature>
<dbReference type="GO" id="GO:0008270">
    <property type="term" value="F:zinc ion binding"/>
    <property type="evidence" value="ECO:0007669"/>
    <property type="project" value="UniProtKB-KW"/>
</dbReference>
<protein>
    <recommendedName>
        <fullName evidence="4">RING-type domain-containing protein</fullName>
    </recommendedName>
</protein>
<feature type="domain" description="RING-type" evidence="4">
    <location>
        <begin position="12"/>
        <end position="59"/>
    </location>
</feature>
<sequence length="390" mass="44362">MTISQVIVLPTCAICQDDDHGVLNIVVTKCGHIFHSHCLEEWHRNERALRGGIKCPYCNTGLEVGSFYSRLETSSTTRLHQLTTRRVVILSDGDPCPEEQIKKLQLEIASIKLDLENESLKVRAQEAENTELVEKNKALLITVNQLREQCKSYCENTDDHVSQLKRDQELHQKESATYLEEEEILRNWAKELKDGEERVQVEVKRLSEFVERKEIERSRRTGLAASQGGTIRILEAQVAELNRETHQLSQMIDVTRESQRRSDGNLVESGRSHHLMNVMLTLSGRFSKLQSDYSTLKKQMLQVKDDGNDQSKTPDMDESVTKESDCGALQPVIENPLKETSVPKLQSSSEHNINQNKGKGKAVEELVERMNSLEVPTGKLTENMDPRLYA</sequence>
<evidence type="ECO:0000256" key="2">
    <source>
        <dbReference type="SAM" id="Coils"/>
    </source>
</evidence>
<evidence type="ECO:0000256" key="1">
    <source>
        <dbReference type="PROSITE-ProRule" id="PRU00175"/>
    </source>
</evidence>
<dbReference type="InterPro" id="IPR013083">
    <property type="entry name" value="Znf_RING/FYVE/PHD"/>
</dbReference>
<dbReference type="InterPro" id="IPR052639">
    <property type="entry name" value="TRAIP_ubiq-protein_ligase"/>
</dbReference>
<feature type="compositionally biased region" description="Basic and acidic residues" evidence="3">
    <location>
        <begin position="303"/>
        <end position="325"/>
    </location>
</feature>
<keyword evidence="1" id="KW-0862">Zinc</keyword>
<evidence type="ECO:0000256" key="3">
    <source>
        <dbReference type="SAM" id="MobiDB-lite"/>
    </source>
</evidence>
<keyword evidence="1" id="KW-0863">Zinc-finger</keyword>
<dbReference type="Proteomes" id="UP000325313">
    <property type="component" value="Unassembled WGS sequence"/>
</dbReference>
<comment type="caution">
    <text evidence="5">The sequence shown here is derived from an EMBL/GenBank/DDBJ whole genome shotgun (WGS) entry which is preliminary data.</text>
</comment>
<dbReference type="CDD" id="cd16448">
    <property type="entry name" value="RING-H2"/>
    <property type="match status" value="1"/>
</dbReference>
<evidence type="ECO:0000313" key="6">
    <source>
        <dbReference type="Proteomes" id="UP000325313"/>
    </source>
</evidence>
<feature type="compositionally biased region" description="Polar residues" evidence="3">
    <location>
        <begin position="343"/>
        <end position="357"/>
    </location>
</feature>
<dbReference type="PROSITE" id="PS50089">
    <property type="entry name" value="ZF_RING_2"/>
    <property type="match status" value="1"/>
</dbReference>
<dbReference type="InterPro" id="IPR001841">
    <property type="entry name" value="Znf_RING"/>
</dbReference>